<feature type="region of interest" description="Disordered" evidence="13">
    <location>
        <begin position="313"/>
        <end position="411"/>
    </location>
</feature>
<evidence type="ECO:0000256" key="9">
    <source>
        <dbReference type="ARBA" id="ARBA00047899"/>
    </source>
</evidence>
<reference evidence="15" key="1">
    <citation type="submission" date="2025-08" db="UniProtKB">
        <authorList>
            <consortium name="Ensembl"/>
        </authorList>
    </citation>
    <scope>IDENTIFICATION</scope>
</reference>
<accession>A0A8B9PKU0</accession>
<feature type="coiled-coil region" evidence="12">
    <location>
        <begin position="1341"/>
        <end position="1386"/>
    </location>
</feature>
<comment type="similarity">
    <text evidence="1">Belongs to the protein kinase superfamily. STE Ser/Thr protein kinase family. STE20 subfamily.</text>
</comment>
<dbReference type="PROSITE" id="PS50011">
    <property type="entry name" value="PROTEIN_KINASE_DOM"/>
    <property type="match status" value="1"/>
</dbReference>
<feature type="domain" description="Protein kinase" evidence="14">
    <location>
        <begin position="33"/>
        <end position="291"/>
    </location>
</feature>
<feature type="region of interest" description="Disordered" evidence="13">
    <location>
        <begin position="701"/>
        <end position="745"/>
    </location>
</feature>
<dbReference type="SMART" id="SM00220">
    <property type="entry name" value="S_TKc"/>
    <property type="match status" value="1"/>
</dbReference>
<feature type="compositionally biased region" description="Basic and acidic residues" evidence="13">
    <location>
        <begin position="533"/>
        <end position="545"/>
    </location>
</feature>
<feature type="coiled-coil region" evidence="12">
    <location>
        <begin position="1186"/>
        <end position="1221"/>
    </location>
</feature>
<feature type="compositionally biased region" description="Basic and acidic residues" evidence="13">
    <location>
        <begin position="712"/>
        <end position="728"/>
    </location>
</feature>
<feature type="compositionally biased region" description="Acidic residues" evidence="13">
    <location>
        <begin position="801"/>
        <end position="810"/>
    </location>
</feature>
<evidence type="ECO:0000256" key="7">
    <source>
        <dbReference type="ARBA" id="ARBA00022777"/>
    </source>
</evidence>
<dbReference type="InterPro" id="IPR022165">
    <property type="entry name" value="PKK"/>
</dbReference>
<feature type="compositionally biased region" description="Low complexity" evidence="13">
    <location>
        <begin position="1482"/>
        <end position="1495"/>
    </location>
</feature>
<evidence type="ECO:0000256" key="4">
    <source>
        <dbReference type="ARBA" id="ARBA00022553"/>
    </source>
</evidence>
<feature type="compositionally biased region" description="Basic and acidic residues" evidence="13">
    <location>
        <begin position="904"/>
        <end position="920"/>
    </location>
</feature>
<dbReference type="InterPro" id="IPR051585">
    <property type="entry name" value="STE20_Ser/Thr_Kinases"/>
</dbReference>
<dbReference type="Gene3D" id="1.10.510.10">
    <property type="entry name" value="Transferase(Phosphotransferase) domain 1"/>
    <property type="match status" value="1"/>
</dbReference>
<keyword evidence="7" id="KW-0418">Kinase</keyword>
<evidence type="ECO:0000256" key="3">
    <source>
        <dbReference type="ARBA" id="ARBA00022527"/>
    </source>
</evidence>
<dbReference type="Gene3D" id="3.30.200.20">
    <property type="entry name" value="Phosphorylase Kinase, domain 1"/>
    <property type="match status" value="1"/>
</dbReference>
<comment type="catalytic activity">
    <reaction evidence="9">
        <text>L-threonyl-[protein] + ATP = O-phospho-L-threonyl-[protein] + ADP + H(+)</text>
        <dbReference type="Rhea" id="RHEA:46608"/>
        <dbReference type="Rhea" id="RHEA-COMP:11060"/>
        <dbReference type="Rhea" id="RHEA-COMP:11605"/>
        <dbReference type="ChEBI" id="CHEBI:15378"/>
        <dbReference type="ChEBI" id="CHEBI:30013"/>
        <dbReference type="ChEBI" id="CHEBI:30616"/>
        <dbReference type="ChEBI" id="CHEBI:61977"/>
        <dbReference type="ChEBI" id="CHEBI:456216"/>
        <dbReference type="EC" id="2.7.11.1"/>
    </reaction>
</comment>
<keyword evidence="3" id="KW-0723">Serine/threonine-protein kinase</keyword>
<feature type="binding site" evidence="11">
    <location>
        <position position="62"/>
    </location>
    <ligand>
        <name>ATP</name>
        <dbReference type="ChEBI" id="CHEBI:30616"/>
    </ligand>
</feature>
<keyword evidence="16" id="KW-1185">Reference proteome</keyword>
<evidence type="ECO:0000256" key="12">
    <source>
        <dbReference type="SAM" id="Coils"/>
    </source>
</evidence>
<evidence type="ECO:0000313" key="16">
    <source>
        <dbReference type="Proteomes" id="UP000694424"/>
    </source>
</evidence>
<dbReference type="PROSITE" id="PS00108">
    <property type="entry name" value="PROTEIN_KINASE_ST"/>
    <property type="match status" value="1"/>
</dbReference>
<feature type="region of interest" description="Disordered" evidence="13">
    <location>
        <begin position="846"/>
        <end position="990"/>
    </location>
</feature>
<dbReference type="Ensembl" id="ENSAOWT00000014130.1">
    <property type="protein sequence ID" value="ENSAOWP00000012428.1"/>
    <property type="gene ID" value="ENSAOWG00000008508.1"/>
</dbReference>
<proteinExistence type="inferred from homology"/>
<dbReference type="PANTHER" id="PTHR46538:SF4">
    <property type="entry name" value="NON-SPECIFIC SERINE_THREONINE PROTEIN KINASE"/>
    <property type="match status" value="1"/>
</dbReference>
<dbReference type="InterPro" id="IPR008271">
    <property type="entry name" value="Ser/Thr_kinase_AS"/>
</dbReference>
<keyword evidence="6 11" id="KW-0547">Nucleotide-binding</keyword>
<feature type="region of interest" description="Disordered" evidence="13">
    <location>
        <begin position="1480"/>
        <end position="1567"/>
    </location>
</feature>
<evidence type="ECO:0000256" key="2">
    <source>
        <dbReference type="ARBA" id="ARBA00012513"/>
    </source>
</evidence>
<dbReference type="SUPFAM" id="SSF56112">
    <property type="entry name" value="Protein kinase-like (PK-like)"/>
    <property type="match status" value="1"/>
</dbReference>
<keyword evidence="8 11" id="KW-0067">ATP-binding</keyword>
<dbReference type="EC" id="2.7.11.1" evidence="2"/>
<dbReference type="GO" id="GO:0004674">
    <property type="term" value="F:protein serine/threonine kinase activity"/>
    <property type="evidence" value="ECO:0007669"/>
    <property type="project" value="UniProtKB-KW"/>
</dbReference>
<evidence type="ECO:0000256" key="5">
    <source>
        <dbReference type="ARBA" id="ARBA00022679"/>
    </source>
</evidence>
<organism evidence="15 16">
    <name type="scientific">Apteryx owenii</name>
    <name type="common">Little spotted kiwi</name>
    <dbReference type="NCBI Taxonomy" id="8824"/>
    <lineage>
        <taxon>Eukaryota</taxon>
        <taxon>Metazoa</taxon>
        <taxon>Chordata</taxon>
        <taxon>Craniata</taxon>
        <taxon>Vertebrata</taxon>
        <taxon>Euteleostomi</taxon>
        <taxon>Archelosauria</taxon>
        <taxon>Archosauria</taxon>
        <taxon>Dinosauria</taxon>
        <taxon>Saurischia</taxon>
        <taxon>Theropoda</taxon>
        <taxon>Coelurosauria</taxon>
        <taxon>Aves</taxon>
        <taxon>Palaeognathae</taxon>
        <taxon>Apterygiformes</taxon>
        <taxon>Apterygidae</taxon>
        <taxon>Apteryx</taxon>
    </lineage>
</organism>
<evidence type="ECO:0000256" key="8">
    <source>
        <dbReference type="ARBA" id="ARBA00022840"/>
    </source>
</evidence>
<feature type="compositionally biased region" description="Basic and acidic residues" evidence="13">
    <location>
        <begin position="941"/>
        <end position="951"/>
    </location>
</feature>
<feature type="compositionally biased region" description="Acidic residues" evidence="13">
    <location>
        <begin position="313"/>
        <end position="322"/>
    </location>
</feature>
<evidence type="ECO:0000256" key="6">
    <source>
        <dbReference type="ARBA" id="ARBA00022741"/>
    </source>
</evidence>
<evidence type="ECO:0000256" key="1">
    <source>
        <dbReference type="ARBA" id="ARBA00008874"/>
    </source>
</evidence>
<evidence type="ECO:0000313" key="15">
    <source>
        <dbReference type="Ensembl" id="ENSAOWP00000012428.1"/>
    </source>
</evidence>
<dbReference type="InterPro" id="IPR000719">
    <property type="entry name" value="Prot_kinase_dom"/>
</dbReference>
<dbReference type="PROSITE" id="PS00107">
    <property type="entry name" value="PROTEIN_KINASE_ATP"/>
    <property type="match status" value="1"/>
</dbReference>
<dbReference type="Pfam" id="PF12474">
    <property type="entry name" value="PKK"/>
    <property type="match status" value="2"/>
</dbReference>
<sequence length="1567" mass="174167">MAFFRRLFRLGTEKKKPRRYEHVRRDVNPEDAWLVLGELGDGAFGKVFKAQNKVTGALAAAKVIATPSEEELEDYVVEIDILACCDHPNIIKLLDALYWDGQLWILVEFCAGGAVDAAILELEKGLTEEQIRAACKQLLLALQYLHGCKIIHRDVKAGNVLLTLDGDVKLADFGVSAKNSSTFQRRASFIGTPYWMAPEVVQCETSKENPYGYKADIWSLGITLIEMAEMEPPHHDLNPLRVLLKIAKSQPPTLRHPKRWSEDFKDFLRKSLEKSPEARWSASQLLQHPFVADVCDKRPLRELVAEARADVLEEFEEEEEEQALPPRQEHGDSLCLPSPGEPERSLSATNDGAAPPCPAAGEGQGPAVAAAPIAPHGDTQDSTEQAGRPHEGQDAHPGVQEEPGQSIPHLRPKKVSDLLKQARRKSSPILTGSVRLPPKRPSEFLKLMRRRSFFGGFKSHEVVSEQRGADGGELSGEQPPEHLLSGPGRMALDALQGTPDHMEVGEGVKGCREEPNALESPSKTAELLPGKSHAGDTAEMQEQKVEQVGPMAEGQQTAAAAQTNPTLPPKSGTEEQAREHTTCNLLALPQDRVDGGWIKSSSAEMLDNAPVPIPGRWAISAERRRKTRSLVEKQHLDRACGSRPHATRCAMGGSQLVAALDLGHVRTKAQGFEESVAELRHGFTGSLLELKDAGVKLQTEVGSSMAGEWEDGPGKGRHGAERAPKGPEGDGEPGETDPGQERVPPGETLLMQSAIEEVAVGSEELEGWQETPDGQGETGEGNNGEKNTAAHESTTNSLELTEQDGEEEAADTMTTSHLGEDDQCSVVETSPKGTLVLAEVNSEDVRECLPGDRNPAGDAVGEEELPAGERLEADCAVQAKEGLVSEEAQNSTEDSSPEEILGPVKEEMEEKVENGSREKQLLAGYSNACEKQDGNGEEEKEERNLLGDHGVKVAPAPTGPSRDKFGGEMGDLGNGAVPEPQKPCGGHPKATKTVSFAALRRTSSCVAWRVGDIPDPPSGNSSTQERGEEPLPQVNPADTQAPSPSVEEAQQEPPSLRRTVKKTRRFVVDGEEVSVTTAKTVSKAETREKMRSARREELRELRVLQKEEQRAQSQLEQKFHQQREQMFRHIEQEMTSKKQYYDREVETLERHYRQLKERQELEYTVKLRDDAKRLKSLQEKDGEKRMQELKGNKTEEQRFLQRQQEELNAALQRVVQEHKKKMMSVDWECISKIHSLRRARESVVWSMEQGHLQEKYQLFRQQVKEQHALQRQQLRKRHEKETERLNRFHHLLLEELRSQQTHERAQLLKSQRCDAKARLALFKGNLKIQEVNGAEQRERAKQFLQQEDKRQRAEAQQQREQHAQQLQQLQQQQAENLVELEQMQSEKMHLLADQERRQLARLDGEHAMELSEWKQRLAARKEVSSPVTVLWVCQSATAQPTLCHFSSRVPARRDMAALAFSSRCSRRSWGTPCLRSSVEGRTAPAAAESPASSTSPPDPTLRLLGKSESSGCWWPPRDWPNRTTGAKSSCGKCKVGQRQDTEPWPVYTGQPGQDAARTMGMADVAET</sequence>
<comment type="catalytic activity">
    <reaction evidence="10">
        <text>L-seryl-[protein] + ATP = O-phospho-L-seryl-[protein] + ADP + H(+)</text>
        <dbReference type="Rhea" id="RHEA:17989"/>
        <dbReference type="Rhea" id="RHEA-COMP:9863"/>
        <dbReference type="Rhea" id="RHEA-COMP:11604"/>
        <dbReference type="ChEBI" id="CHEBI:15378"/>
        <dbReference type="ChEBI" id="CHEBI:29999"/>
        <dbReference type="ChEBI" id="CHEBI:30616"/>
        <dbReference type="ChEBI" id="CHEBI:83421"/>
        <dbReference type="ChEBI" id="CHEBI:456216"/>
        <dbReference type="EC" id="2.7.11.1"/>
    </reaction>
</comment>
<dbReference type="GO" id="GO:0005524">
    <property type="term" value="F:ATP binding"/>
    <property type="evidence" value="ECO:0007669"/>
    <property type="project" value="UniProtKB-UniRule"/>
</dbReference>
<dbReference type="Pfam" id="PF00069">
    <property type="entry name" value="Pkinase"/>
    <property type="match status" value="1"/>
</dbReference>
<keyword evidence="4" id="KW-0597">Phosphoprotein</keyword>
<feature type="region of interest" description="Disordered" evidence="13">
    <location>
        <begin position="764"/>
        <end position="826"/>
    </location>
</feature>
<dbReference type="FunFam" id="1.10.510.10:FF:001298">
    <property type="entry name" value="STE20-like kinase"/>
    <property type="match status" value="1"/>
</dbReference>
<feature type="region of interest" description="Disordered" evidence="13">
    <location>
        <begin position="1007"/>
        <end position="1093"/>
    </location>
</feature>
<dbReference type="InterPro" id="IPR017441">
    <property type="entry name" value="Protein_kinase_ATP_BS"/>
</dbReference>
<keyword evidence="12" id="KW-0175">Coiled coil</keyword>
<evidence type="ECO:0000256" key="13">
    <source>
        <dbReference type="SAM" id="MobiDB-lite"/>
    </source>
</evidence>
<feature type="compositionally biased region" description="Basic and acidic residues" evidence="13">
    <location>
        <begin position="1082"/>
        <end position="1093"/>
    </location>
</feature>
<protein>
    <recommendedName>
        <fullName evidence="2">non-specific serine/threonine protein kinase</fullName>
        <ecNumber evidence="2">2.7.11.1</ecNumber>
    </recommendedName>
</protein>
<feature type="compositionally biased region" description="Polar residues" evidence="13">
    <location>
        <begin position="790"/>
        <end position="800"/>
    </location>
</feature>
<reference evidence="15" key="2">
    <citation type="submission" date="2025-09" db="UniProtKB">
        <authorList>
            <consortium name="Ensembl"/>
        </authorList>
    </citation>
    <scope>IDENTIFICATION</scope>
</reference>
<feature type="region of interest" description="Disordered" evidence="13">
    <location>
        <begin position="512"/>
        <end position="580"/>
    </location>
</feature>
<dbReference type="PANTHER" id="PTHR46538">
    <property type="entry name" value="PROTEIN KINASE DOMAIN-CONTAINING PROTEIN"/>
    <property type="match status" value="1"/>
</dbReference>
<keyword evidence="5" id="KW-0808">Transferase</keyword>
<dbReference type="Proteomes" id="UP000694424">
    <property type="component" value="Unplaced"/>
</dbReference>
<evidence type="ECO:0000259" key="14">
    <source>
        <dbReference type="PROSITE" id="PS50011"/>
    </source>
</evidence>
<name>A0A8B9PKU0_APTOW</name>
<evidence type="ECO:0000256" key="11">
    <source>
        <dbReference type="PROSITE-ProRule" id="PRU10141"/>
    </source>
</evidence>
<dbReference type="InterPro" id="IPR011009">
    <property type="entry name" value="Kinase-like_dom_sf"/>
</dbReference>
<evidence type="ECO:0000256" key="10">
    <source>
        <dbReference type="ARBA" id="ARBA00048679"/>
    </source>
</evidence>